<dbReference type="InterPro" id="IPR001789">
    <property type="entry name" value="Sig_transdc_resp-reg_receiver"/>
</dbReference>
<dbReference type="Proteomes" id="UP000215545">
    <property type="component" value="Unassembled WGS sequence"/>
</dbReference>
<name>A0A1N6ZE01_9BACI</name>
<evidence type="ECO:0000256" key="4">
    <source>
        <dbReference type="SAM" id="Coils"/>
    </source>
</evidence>
<reference evidence="10" key="2">
    <citation type="submission" date="2017-03" db="EMBL/GenBank/DDBJ databases">
        <title>Bacillus sp. V-88(T) DSM27956, whole genome shotgun sequencing project.</title>
        <authorList>
            <person name="Dastager S.G."/>
            <person name="Neurgaonkar P.S."/>
            <person name="Dharne M.S."/>
        </authorList>
    </citation>
    <scope>NUCLEOTIDE SEQUENCE [LARGE SCALE GENOMIC DNA]</scope>
    <source>
        <strain evidence="10">DSM 25145</strain>
    </source>
</reference>
<feature type="domain" description="ANTAR" evidence="6">
    <location>
        <begin position="125"/>
        <end position="186"/>
    </location>
</feature>
<dbReference type="STRING" id="1017273.SAMN05443094_106193"/>
<keyword evidence="2" id="KW-0902">Two-component regulatory system</keyword>
<feature type="modified residue" description="4-aspartylphosphate" evidence="3">
    <location>
        <position position="55"/>
    </location>
</feature>
<organism evidence="8 9">
    <name type="scientific">Domibacillus enclensis</name>
    <dbReference type="NCBI Taxonomy" id="1017273"/>
    <lineage>
        <taxon>Bacteria</taxon>
        <taxon>Bacillati</taxon>
        <taxon>Bacillota</taxon>
        <taxon>Bacilli</taxon>
        <taxon>Bacillales</taxon>
        <taxon>Bacillaceae</taxon>
        <taxon>Domibacillus</taxon>
    </lineage>
</organism>
<dbReference type="Pfam" id="PF00072">
    <property type="entry name" value="Response_reg"/>
    <property type="match status" value="1"/>
</dbReference>
<dbReference type="Proteomes" id="UP000186385">
    <property type="component" value="Unassembled WGS sequence"/>
</dbReference>
<reference evidence="7" key="3">
    <citation type="submission" date="2017-03" db="EMBL/GenBank/DDBJ databases">
        <authorList>
            <person name="Dastager S.G."/>
            <person name="Neurgaonkar P.S."/>
            <person name="Dharne M.S."/>
        </authorList>
    </citation>
    <scope>NUCLEOTIDE SEQUENCE</scope>
    <source>
        <strain evidence="7">DSM 25145</strain>
    </source>
</reference>
<protein>
    <submittedName>
        <fullName evidence="7 8">Response regulator</fullName>
    </submittedName>
</protein>
<evidence type="ECO:0000313" key="7">
    <source>
        <dbReference type="EMBL" id="OXS76679.1"/>
    </source>
</evidence>
<evidence type="ECO:0000259" key="6">
    <source>
        <dbReference type="PROSITE" id="PS50921"/>
    </source>
</evidence>
<dbReference type="SMART" id="SM00448">
    <property type="entry name" value="REC"/>
    <property type="match status" value="1"/>
</dbReference>
<keyword evidence="4" id="KW-0175">Coiled coil</keyword>
<dbReference type="EMBL" id="FTLX01000006">
    <property type="protein sequence ID" value="SIR25130.1"/>
    <property type="molecule type" value="Genomic_DNA"/>
</dbReference>
<dbReference type="Pfam" id="PF03861">
    <property type="entry name" value="ANTAR"/>
    <property type="match status" value="1"/>
</dbReference>
<evidence type="ECO:0000256" key="1">
    <source>
        <dbReference type="ARBA" id="ARBA00022553"/>
    </source>
</evidence>
<gene>
    <name evidence="7" type="ORF">B1B05_13515</name>
    <name evidence="8" type="ORF">SAMN05443094_106193</name>
</gene>
<evidence type="ECO:0000313" key="9">
    <source>
        <dbReference type="Proteomes" id="UP000186385"/>
    </source>
</evidence>
<dbReference type="GO" id="GO:0000160">
    <property type="term" value="P:phosphorelay signal transduction system"/>
    <property type="evidence" value="ECO:0007669"/>
    <property type="project" value="UniProtKB-KW"/>
</dbReference>
<dbReference type="PROSITE" id="PS50110">
    <property type="entry name" value="RESPONSE_REGULATORY"/>
    <property type="match status" value="1"/>
</dbReference>
<dbReference type="InterPro" id="IPR036388">
    <property type="entry name" value="WH-like_DNA-bd_sf"/>
</dbReference>
<dbReference type="InterPro" id="IPR005561">
    <property type="entry name" value="ANTAR"/>
</dbReference>
<dbReference type="SMART" id="SM01012">
    <property type="entry name" value="ANTAR"/>
    <property type="match status" value="1"/>
</dbReference>
<evidence type="ECO:0000256" key="3">
    <source>
        <dbReference type="PROSITE-ProRule" id="PRU00169"/>
    </source>
</evidence>
<dbReference type="SUPFAM" id="SSF52172">
    <property type="entry name" value="CheY-like"/>
    <property type="match status" value="1"/>
</dbReference>
<proteinExistence type="predicted"/>
<evidence type="ECO:0000256" key="2">
    <source>
        <dbReference type="ARBA" id="ARBA00023012"/>
    </source>
</evidence>
<dbReference type="PANTHER" id="PTHR44591">
    <property type="entry name" value="STRESS RESPONSE REGULATOR PROTEIN 1"/>
    <property type="match status" value="1"/>
</dbReference>
<dbReference type="OrthoDB" id="9780153at2"/>
<feature type="domain" description="Response regulatory" evidence="5">
    <location>
        <begin position="5"/>
        <end position="119"/>
    </location>
</feature>
<keyword evidence="1 3" id="KW-0597">Phosphoprotein</keyword>
<dbReference type="Gene3D" id="1.10.10.10">
    <property type="entry name" value="Winged helix-like DNA-binding domain superfamily/Winged helix DNA-binding domain"/>
    <property type="match status" value="1"/>
</dbReference>
<dbReference type="InterPro" id="IPR008327">
    <property type="entry name" value="Sig_transdc_resp-reg_antiterm"/>
</dbReference>
<dbReference type="InterPro" id="IPR011006">
    <property type="entry name" value="CheY-like_superfamily"/>
</dbReference>
<accession>A0A1N6ZE01</accession>
<dbReference type="PIRSF" id="PIRSF036382">
    <property type="entry name" value="RR_antiterm"/>
    <property type="match status" value="1"/>
</dbReference>
<reference evidence="8 9" key="1">
    <citation type="submission" date="2017-01" db="EMBL/GenBank/DDBJ databases">
        <authorList>
            <person name="Mah S.A."/>
            <person name="Swanson W.J."/>
            <person name="Moy G.W."/>
            <person name="Vacquier V.D."/>
        </authorList>
    </citation>
    <scope>NUCLEOTIDE SEQUENCE [LARGE SCALE GENOMIC DNA]</scope>
    <source>
        <strain evidence="8 9">NIO-1016</strain>
    </source>
</reference>
<dbReference type="InterPro" id="IPR050595">
    <property type="entry name" value="Bact_response_regulator"/>
</dbReference>
<evidence type="ECO:0000313" key="8">
    <source>
        <dbReference type="EMBL" id="SIR25130.1"/>
    </source>
</evidence>
<dbReference type="GO" id="GO:0003723">
    <property type="term" value="F:RNA binding"/>
    <property type="evidence" value="ECO:0007669"/>
    <property type="project" value="InterPro"/>
</dbReference>
<keyword evidence="10" id="KW-1185">Reference proteome</keyword>
<sequence length="192" mass="21734">MSKTRIMVVDDESILRMDLREMLEEAGYEVAAEANNGDLAIELAAAHQPDLIIMDVKMPGMNGIKASRIIQQSFHIPVLLLTAYSKTELVEKARHAGVVGYLVKPITERDLIPAVEMALAQAERLKELKQELSQLEQKVESQKAINKAKGILMEQYGWNEEEAYSRLRSHCMDRQIKMEEAAAFILKNKRLV</sequence>
<dbReference type="RefSeq" id="WP_045848977.1">
    <property type="nucleotide sequence ID" value="NZ_FTLX01000006.1"/>
</dbReference>
<dbReference type="AlphaFoldDB" id="A0A1N6ZE01"/>
<dbReference type="Gene3D" id="3.40.50.2300">
    <property type="match status" value="1"/>
</dbReference>
<dbReference type="PANTHER" id="PTHR44591:SF3">
    <property type="entry name" value="RESPONSE REGULATORY DOMAIN-CONTAINING PROTEIN"/>
    <property type="match status" value="1"/>
</dbReference>
<evidence type="ECO:0000259" key="5">
    <source>
        <dbReference type="PROSITE" id="PS50110"/>
    </source>
</evidence>
<feature type="coiled-coil region" evidence="4">
    <location>
        <begin position="115"/>
        <end position="145"/>
    </location>
</feature>
<dbReference type="EMBL" id="MWSK01000006">
    <property type="protein sequence ID" value="OXS76679.1"/>
    <property type="molecule type" value="Genomic_DNA"/>
</dbReference>
<evidence type="ECO:0000313" key="10">
    <source>
        <dbReference type="Proteomes" id="UP000215545"/>
    </source>
</evidence>
<dbReference type="PROSITE" id="PS50921">
    <property type="entry name" value="ANTAR"/>
    <property type="match status" value="1"/>
</dbReference>